<evidence type="ECO:0008006" key="4">
    <source>
        <dbReference type="Google" id="ProtNLM"/>
    </source>
</evidence>
<evidence type="ECO:0000313" key="2">
    <source>
        <dbReference type="EMBL" id="KAL1380063.1"/>
    </source>
</evidence>
<proteinExistence type="predicted"/>
<comment type="caution">
    <text evidence="2">The sequence shown here is derived from an EMBL/GenBank/DDBJ whole genome shotgun (WGS) entry which is preliminary data.</text>
</comment>
<evidence type="ECO:0000313" key="3">
    <source>
        <dbReference type="Proteomes" id="UP001562425"/>
    </source>
</evidence>
<protein>
    <recommendedName>
        <fullName evidence="4">Salivary secreted protein</fullName>
    </recommendedName>
</protein>
<accession>A0ABD1CUL3</accession>
<dbReference type="Proteomes" id="UP001562425">
    <property type="component" value="Unassembled WGS sequence"/>
</dbReference>
<feature type="signal peptide" evidence="1">
    <location>
        <begin position="1"/>
        <end position="22"/>
    </location>
</feature>
<organism evidence="2 3">
    <name type="scientific">Culex pipiens pipiens</name>
    <name type="common">Northern house mosquito</name>
    <dbReference type="NCBI Taxonomy" id="38569"/>
    <lineage>
        <taxon>Eukaryota</taxon>
        <taxon>Metazoa</taxon>
        <taxon>Ecdysozoa</taxon>
        <taxon>Arthropoda</taxon>
        <taxon>Hexapoda</taxon>
        <taxon>Insecta</taxon>
        <taxon>Pterygota</taxon>
        <taxon>Neoptera</taxon>
        <taxon>Endopterygota</taxon>
        <taxon>Diptera</taxon>
        <taxon>Nematocera</taxon>
        <taxon>Culicoidea</taxon>
        <taxon>Culicidae</taxon>
        <taxon>Culicinae</taxon>
        <taxon>Culicini</taxon>
        <taxon>Culex</taxon>
        <taxon>Culex</taxon>
    </lineage>
</organism>
<dbReference type="EMBL" id="JBEHCU010009339">
    <property type="protein sequence ID" value="KAL1380063.1"/>
    <property type="molecule type" value="Genomic_DNA"/>
</dbReference>
<keyword evidence="3" id="KW-1185">Reference proteome</keyword>
<dbReference type="AlphaFoldDB" id="A0ABD1CUL3"/>
<feature type="chain" id="PRO_5044879924" description="Salivary secreted protein" evidence="1">
    <location>
        <begin position="23"/>
        <end position="107"/>
    </location>
</feature>
<reference evidence="2 3" key="1">
    <citation type="submission" date="2024-05" db="EMBL/GenBank/DDBJ databases">
        <title>Culex pipiens pipiens assembly and annotation.</title>
        <authorList>
            <person name="Alout H."/>
            <person name="Durand T."/>
        </authorList>
    </citation>
    <scope>NUCLEOTIDE SEQUENCE [LARGE SCALE GENOMIC DNA]</scope>
    <source>
        <strain evidence="2">HA-2024</strain>
        <tissue evidence="2">Whole body</tissue>
    </source>
</reference>
<name>A0ABD1CUL3_CULPP</name>
<evidence type="ECO:0000256" key="1">
    <source>
        <dbReference type="SAM" id="SignalP"/>
    </source>
</evidence>
<sequence>MYRLFVHLSLVVLLALVGAIYCELSVQAVPEPNAPLAPRRAQLMDALAAKLDKLELKPELKAEMLRALKSMQETRDMGLDQAKERREQIRRELLERVAKETKSLRGH</sequence>
<keyword evidence="1" id="KW-0732">Signal</keyword>
<gene>
    <name evidence="2" type="ORF">pipiens_014477</name>
</gene>